<evidence type="ECO:0000313" key="6">
    <source>
        <dbReference type="Proteomes" id="UP001500620"/>
    </source>
</evidence>
<evidence type="ECO:0000256" key="2">
    <source>
        <dbReference type="ARBA" id="ARBA00004948"/>
    </source>
</evidence>
<evidence type="ECO:0000313" key="5">
    <source>
        <dbReference type="EMBL" id="GAA4253993.1"/>
    </source>
</evidence>
<dbReference type="InterPro" id="IPR001995">
    <property type="entry name" value="Peptidase_A2_cat"/>
</dbReference>
<dbReference type="InterPro" id="IPR036206">
    <property type="entry name" value="ThiamineP_synth_sf"/>
</dbReference>
<accession>A0ABP8DEM9</accession>
<comment type="caution">
    <text evidence="5">The sequence shown here is derived from an EMBL/GenBank/DDBJ whole genome shotgun (WGS) entry which is preliminary data.</text>
</comment>
<protein>
    <recommendedName>
        <fullName evidence="4">Peptidase A2 domain-containing protein</fullName>
    </recommendedName>
</protein>
<organism evidence="5 6">
    <name type="scientific">Dactylosporangium darangshiense</name>
    <dbReference type="NCBI Taxonomy" id="579108"/>
    <lineage>
        <taxon>Bacteria</taxon>
        <taxon>Bacillati</taxon>
        <taxon>Actinomycetota</taxon>
        <taxon>Actinomycetes</taxon>
        <taxon>Micromonosporales</taxon>
        <taxon>Micromonosporaceae</taxon>
        <taxon>Dactylosporangium</taxon>
    </lineage>
</organism>
<reference evidence="6" key="1">
    <citation type="journal article" date="2019" name="Int. J. Syst. Evol. Microbiol.">
        <title>The Global Catalogue of Microorganisms (GCM) 10K type strain sequencing project: providing services to taxonomists for standard genome sequencing and annotation.</title>
        <authorList>
            <consortium name="The Broad Institute Genomics Platform"/>
            <consortium name="The Broad Institute Genome Sequencing Center for Infectious Disease"/>
            <person name="Wu L."/>
            <person name="Ma J."/>
        </authorList>
    </citation>
    <scope>NUCLEOTIDE SEQUENCE [LARGE SCALE GENOMIC DNA]</scope>
    <source>
        <strain evidence="6">JCM 17441</strain>
    </source>
</reference>
<dbReference type="CDD" id="cd00564">
    <property type="entry name" value="TMP_TenI"/>
    <property type="match status" value="1"/>
</dbReference>
<evidence type="ECO:0000256" key="1">
    <source>
        <dbReference type="ARBA" id="ARBA00003814"/>
    </source>
</evidence>
<sequence length="172" mass="18219">MVEPGLIVFTDRRQAERPLEEVIAMAIDGGARAVVLREHDLPPRRRLKLASALRTALDGVGGRLLLEEDPALRKCHCQEDLVAAGEDGGVDFATLSPIYPTRSKPGYGPPLGLAALGRMAQVAPVPVYALGGVDTAVRVRDCLDEGAAGVAVMGAVMRAEDPARFVKELLTA</sequence>
<feature type="domain" description="Peptidase A2" evidence="4">
    <location>
        <begin position="23"/>
        <end position="62"/>
    </location>
</feature>
<comment type="pathway">
    <text evidence="2">Cofactor biosynthesis; thiamine diphosphate biosynthesis.</text>
</comment>
<proteinExistence type="predicted"/>
<dbReference type="PANTHER" id="PTHR20857">
    <property type="entry name" value="THIAMINE-PHOSPHATE PYROPHOSPHORYLASE"/>
    <property type="match status" value="1"/>
</dbReference>
<dbReference type="RefSeq" id="WP_345131063.1">
    <property type="nucleotide sequence ID" value="NZ_BAABAT010000017.1"/>
</dbReference>
<dbReference type="PROSITE" id="PS50175">
    <property type="entry name" value="ASP_PROT_RETROV"/>
    <property type="match status" value="1"/>
</dbReference>
<dbReference type="SUPFAM" id="SSF51391">
    <property type="entry name" value="Thiamin phosphate synthase"/>
    <property type="match status" value="1"/>
</dbReference>
<dbReference type="PANTHER" id="PTHR20857:SF15">
    <property type="entry name" value="THIAMINE-PHOSPHATE SYNTHASE"/>
    <property type="match status" value="1"/>
</dbReference>
<dbReference type="InterPro" id="IPR013785">
    <property type="entry name" value="Aldolase_TIM"/>
</dbReference>
<dbReference type="Gene3D" id="3.20.20.70">
    <property type="entry name" value="Aldolase class I"/>
    <property type="match status" value="2"/>
</dbReference>
<gene>
    <name evidence="5" type="ORF">GCM10022255_056940</name>
</gene>
<comment type="function">
    <text evidence="1">Condenses 4-methyl-5-(beta-hydroxyethyl)thiazole monophosphate (THZ-P) and 2-methyl-4-amino-5-hydroxymethyl pyrimidine pyrophosphate (HMP-PP) to form thiamine monophosphate (TMP).</text>
</comment>
<dbReference type="Proteomes" id="UP001500620">
    <property type="component" value="Unassembled WGS sequence"/>
</dbReference>
<dbReference type="InterPro" id="IPR022998">
    <property type="entry name" value="ThiamineP_synth_TenI"/>
</dbReference>
<evidence type="ECO:0000259" key="4">
    <source>
        <dbReference type="PROSITE" id="PS50175"/>
    </source>
</evidence>
<dbReference type="EMBL" id="BAABAT010000017">
    <property type="protein sequence ID" value="GAA4253993.1"/>
    <property type="molecule type" value="Genomic_DNA"/>
</dbReference>
<name>A0ABP8DEM9_9ACTN</name>
<keyword evidence="3" id="KW-0784">Thiamine biosynthesis</keyword>
<dbReference type="Pfam" id="PF02581">
    <property type="entry name" value="TMP-TENI"/>
    <property type="match status" value="1"/>
</dbReference>
<keyword evidence="6" id="KW-1185">Reference proteome</keyword>
<evidence type="ECO:0000256" key="3">
    <source>
        <dbReference type="ARBA" id="ARBA00022977"/>
    </source>
</evidence>